<dbReference type="Proteomes" id="UP000276770">
    <property type="component" value="Unassembled WGS sequence"/>
</dbReference>
<dbReference type="AlphaFoldDB" id="A0A3L7K0L6"/>
<gene>
    <name evidence="2" type="ORF">D9X91_05740</name>
</gene>
<feature type="domain" description="Xylose isomerase-like TIM barrel" evidence="1">
    <location>
        <begin position="30"/>
        <end position="240"/>
    </location>
</feature>
<dbReference type="Pfam" id="PF01261">
    <property type="entry name" value="AP_endonuc_2"/>
    <property type="match status" value="1"/>
</dbReference>
<protein>
    <submittedName>
        <fullName evidence="2">Sugar phosphate isomerase/epimerase</fullName>
    </submittedName>
</protein>
<sequence>MMEMGCHLFPWNAMLQNEGVFSKKVSLLLSWIKENGFNSIEIGSHFIPYGKEKEFDGWIKQHGLKIAGVHTGKPFFLSGFQENEMEDVAKDISRLKEAGAERILFSTWGSKSVEKERVSALIQHLHLLGGIAHEHSISLLYHNHDHEFLDGASGAERIMKETDPKLVSFALDIGWIQLAGVDIFSFWEAHQNRIEYVHLRDVRDCRFVEIGEGEIDYVRVVYKMKETKKLKAAIIEMELGDNYGGGFTEPEKSVLASYHHLQTNLNMKK</sequence>
<name>A0A3L7K0L6_9BACI</name>
<keyword evidence="3" id="KW-1185">Reference proteome</keyword>
<dbReference type="SUPFAM" id="SSF51658">
    <property type="entry name" value="Xylose isomerase-like"/>
    <property type="match status" value="1"/>
</dbReference>
<dbReference type="OrthoDB" id="9779184at2"/>
<reference evidence="2 3" key="1">
    <citation type="submission" date="2018-10" db="EMBL/GenBank/DDBJ databases">
        <title>Falsibacillus sp. genome draft.</title>
        <authorList>
            <person name="Shi S."/>
        </authorList>
    </citation>
    <scope>NUCLEOTIDE SEQUENCE [LARGE SCALE GENOMIC DNA]</scope>
    <source>
        <strain evidence="2 3">GY 10110</strain>
    </source>
</reference>
<accession>A0A3L7K0L6</accession>
<dbReference type="EMBL" id="RCVZ01000003">
    <property type="protein sequence ID" value="RLQ96608.1"/>
    <property type="molecule type" value="Genomic_DNA"/>
</dbReference>
<organism evidence="2 3">
    <name type="scientific">Falsibacillus albus</name>
    <dbReference type="NCBI Taxonomy" id="2478915"/>
    <lineage>
        <taxon>Bacteria</taxon>
        <taxon>Bacillati</taxon>
        <taxon>Bacillota</taxon>
        <taxon>Bacilli</taxon>
        <taxon>Bacillales</taxon>
        <taxon>Bacillaceae</taxon>
        <taxon>Falsibacillus</taxon>
    </lineage>
</organism>
<evidence type="ECO:0000313" key="3">
    <source>
        <dbReference type="Proteomes" id="UP000276770"/>
    </source>
</evidence>
<dbReference type="GO" id="GO:0016853">
    <property type="term" value="F:isomerase activity"/>
    <property type="evidence" value="ECO:0007669"/>
    <property type="project" value="UniProtKB-KW"/>
</dbReference>
<dbReference type="PANTHER" id="PTHR12110:SF41">
    <property type="entry name" value="INOSOSE DEHYDRATASE"/>
    <property type="match status" value="1"/>
</dbReference>
<dbReference type="PANTHER" id="PTHR12110">
    <property type="entry name" value="HYDROXYPYRUVATE ISOMERASE"/>
    <property type="match status" value="1"/>
</dbReference>
<evidence type="ECO:0000259" key="1">
    <source>
        <dbReference type="Pfam" id="PF01261"/>
    </source>
</evidence>
<dbReference type="InterPro" id="IPR013022">
    <property type="entry name" value="Xyl_isomerase-like_TIM-brl"/>
</dbReference>
<dbReference type="Gene3D" id="3.20.20.150">
    <property type="entry name" value="Divalent-metal-dependent TIM barrel enzymes"/>
    <property type="match status" value="1"/>
</dbReference>
<proteinExistence type="predicted"/>
<keyword evidence="2" id="KW-0413">Isomerase</keyword>
<dbReference type="InterPro" id="IPR036237">
    <property type="entry name" value="Xyl_isomerase-like_sf"/>
</dbReference>
<comment type="caution">
    <text evidence="2">The sequence shown here is derived from an EMBL/GenBank/DDBJ whole genome shotgun (WGS) entry which is preliminary data.</text>
</comment>
<dbReference type="RefSeq" id="WP_121679629.1">
    <property type="nucleotide sequence ID" value="NZ_RCVZ01000003.1"/>
</dbReference>
<evidence type="ECO:0000313" key="2">
    <source>
        <dbReference type="EMBL" id="RLQ96608.1"/>
    </source>
</evidence>
<dbReference type="InterPro" id="IPR050312">
    <property type="entry name" value="IolE/XylAMocC-like"/>
</dbReference>